<comment type="caution">
    <text evidence="2">The sequence shown here is derived from an EMBL/GenBank/DDBJ whole genome shotgun (WGS) entry which is preliminary data.</text>
</comment>
<dbReference type="EMBL" id="PDUD01000020">
    <property type="protein sequence ID" value="PHN05646.1"/>
    <property type="molecule type" value="Genomic_DNA"/>
</dbReference>
<dbReference type="NCBIfam" id="NF012211">
    <property type="entry name" value="tand_rpt_95"/>
    <property type="match status" value="15"/>
</dbReference>
<reference evidence="2 3" key="1">
    <citation type="submission" date="2017-10" db="EMBL/GenBank/DDBJ databases">
        <title>The draft genome sequence of Lewinella nigricans NBRC 102662.</title>
        <authorList>
            <person name="Wang K."/>
        </authorList>
    </citation>
    <scope>NUCLEOTIDE SEQUENCE [LARGE SCALE GENOMIC DNA]</scope>
    <source>
        <strain evidence="2 3">NBRC 102662</strain>
    </source>
</reference>
<evidence type="ECO:0000313" key="2">
    <source>
        <dbReference type="EMBL" id="PHN05646.1"/>
    </source>
</evidence>
<sequence length="2021" mass="208663">MYLRYIFRLVLLLPAILLFGNLSGQGVTYGFIQDPGDPTQITAVAYPDFTSTNVTISTAVFSFLLPEGTLTDPSIPPLPSSGNFVNVTGTWVAQVLTPSLYGSTGQDPNDLQGNDVYQVVLQNSPSPSTVSGEPILLFSFSLPNDCIDGRVEVLTNNSAIQQSIINSLGANFNNQMSVSLNDASAVDFYDGNDPGSSSYACPLIQLEATPNAVDDIASTDENVPVDVDVLANDTFGDDGPSNSAITIVSNAANGTAAVNDNGTPTDPTDDFITYTPALNFSGNDSFVYEICDSNGDCDQATVSITVNDVNAFPDAVDDVAVTDEDIPVNVNVLANDDFGADGPSNGAISIVTNGANGTASVNTNGTPTDPTDDFVVYTPNADYNGSDSFVYEICDSNGDCDQATVSVTINPVNDLPIANDDIASVDEDMSADINVLANDDFGGDGPSVGAISILTNAGNGTATVNNNGTPNDPTDDSIIYTPAANFNGSDSFTYQICDANGDCDQATVNVTVDPVNDLPIANDDVANTNEDVPVNVDVLANDDFGGDGPSVGAITVVTDGANGTATVNNSGTPNDPTDDSITYTPDANFTGNDNFEYQICDSNGDCDNALVAVSIGAVNDLPIANDDVASVDEDMSTDINVLANDDFGGDGPSVGSISIVTNGGNGTASVNNNGTPNDPTDDSIIYTPAANFNGSDSFTYQICDANGDCDQATVSVTVNPVNDLPIANDDVASTDEDIPVDVNVLANDDFGGDGPSVGAITVVTDAANGTASVDNNGTPNDPTDDSIVYTPDANFTGDDTFEYQICDSNGDCDNAVVMVSVGAVNDTPTANDDIASVDEDMSTDIDVLANDDFGGDGPSTGAISIVTNAGNGTASVNDNGTPNDPTDDSIIYTPAANFNGSDSFTYQICDANGDCDQATVSVTVDPVNDLPIANDDVASVDEDMSTDIDVLANDDFGGDGPSVGAISIVTNGVNGTASVDNNGTPNDPTDDSIIYTPAANFNGSDSFTYQICDANGDCDQATVSVTVDPVNDLPIANDDVASTDEDVPVDINVLANDDFGGDGPSVGAITVVTDAANGTASVDNNGTPNDPTDDSIVYTPDANFTGDDTFEYQICDSNGDCDNAIVTVSVGAVNDTPTANDDIASVDEDMSTDIDVLANDDFGGDGPSTGAISIVTNAGNGTASVNDNGTPNDPTDDSIIYTPAANFNGSDSFTYQICDANGDCDQATVNVTVDPVNDLPIANDDVASVDEDMSTDINVLANDDFGGDGPSVGAISIVTNGGNGTATVNNNGTPNDPTDDSIIYTPAANFNGSDSFTYQICDANGDCDQATVSVTINPVNDLPIANDDVASTDEDIPVAIDVLANDDFGGDGPSVGAITVVTDAANGTASVDDNGTPNDPTDDSIVYTPDANFTGDDTFEYQICDSNGDCDNAFVMVNVGAVNDTPTANPDVASVNEDMSTDIDVLANDDFGGDGPSMGAISIVSNGGNGTASVNDNGTPNDPTDDSITYTPDANFNGNDSFTYQICDANGDCDQATVSVTVDPVNDLPTANADVASVNEDMSTDIDVLANDDFGGDGPSMGAISIVSNGGNGTASVNNNGTPNDPTDDFITYTPDANFNGSDSFTYQICDANGDCDQATVSVTVDPVNDLPTAVDDMATTDEDTPVSINVVANDDFGGEGPATGAISIVSNGANGTATVDNNGTPNDPTDDFIVYTPNFGFIGFDYVTYEICDANGDCDQATVTVEVEAVNVGGDLQPRTPGFWKNWSSCSGGNEQGDDREKYPMLDEILDDPGISWCGFELTSCEDAANILDQRELERGRKQASDPAYTLAMHLLAAQLNFAAGAETCPEAVDAAEAGVALLCEIGFDGTGKYLKPHDALYDVAVCLAKCLDSYNNGILCNDDTADCGSCNGTLLISNIGQRSSTDSRIFDEQTEIRAYPNPTSTQITFDFTIQEEVSNATLDIFNLMGDRIQRVFDAEVTKGLQTTVNFNVADLPAGTYIYLLTSGERTYQGKLIVID</sequence>
<dbReference type="NCBIfam" id="TIGR04183">
    <property type="entry name" value="Por_Secre_tail"/>
    <property type="match status" value="1"/>
</dbReference>
<feature type="domain" description="Secretion system C-terminal sorting" evidence="1">
    <location>
        <begin position="1941"/>
        <end position="2019"/>
    </location>
</feature>
<dbReference type="Gene3D" id="2.60.40.3440">
    <property type="match status" value="15"/>
</dbReference>
<evidence type="ECO:0000313" key="3">
    <source>
        <dbReference type="Proteomes" id="UP000223913"/>
    </source>
</evidence>
<evidence type="ECO:0000259" key="1">
    <source>
        <dbReference type="Pfam" id="PF18962"/>
    </source>
</evidence>
<dbReference type="Proteomes" id="UP000223913">
    <property type="component" value="Unassembled WGS sequence"/>
</dbReference>
<gene>
    <name evidence="2" type="ORF">CRP01_14270</name>
</gene>
<dbReference type="InterPro" id="IPR026444">
    <property type="entry name" value="Secre_tail"/>
</dbReference>
<protein>
    <recommendedName>
        <fullName evidence="1">Secretion system C-terminal sorting domain-containing protein</fullName>
    </recommendedName>
</protein>
<dbReference type="Pfam" id="PF18962">
    <property type="entry name" value="Por_Secre_tail"/>
    <property type="match status" value="1"/>
</dbReference>
<keyword evidence="3" id="KW-1185">Reference proteome</keyword>
<name>A0A2D0NB77_FLAN2</name>
<organism evidence="2 3">
    <name type="scientific">Flavilitoribacter nigricans (strain ATCC 23147 / DSM 23189 / NBRC 102662 / NCIMB 1420 / SS-2)</name>
    <name type="common">Lewinella nigricans</name>
    <dbReference type="NCBI Taxonomy" id="1122177"/>
    <lineage>
        <taxon>Bacteria</taxon>
        <taxon>Pseudomonadati</taxon>
        <taxon>Bacteroidota</taxon>
        <taxon>Saprospiria</taxon>
        <taxon>Saprospirales</taxon>
        <taxon>Lewinellaceae</taxon>
        <taxon>Flavilitoribacter</taxon>
    </lineage>
</organism>
<accession>A0A2D0NB77</accession>
<dbReference type="RefSeq" id="WP_099150736.1">
    <property type="nucleotide sequence ID" value="NZ_PDUD01000020.1"/>
</dbReference>
<proteinExistence type="predicted"/>
<dbReference type="OrthoDB" id="9805017at2"/>
<dbReference type="Pfam" id="PF17963">
    <property type="entry name" value="Big_9"/>
    <property type="match status" value="15"/>
</dbReference>